<proteinExistence type="predicted"/>
<dbReference type="Proteomes" id="UP000178534">
    <property type="component" value="Unassembled WGS sequence"/>
</dbReference>
<sequence>MIKTPILEFIPRLSCGCFFVSKAYDTMKQGMDIFTKNFFRLALGFICIIAISVMLIIVGSAVYQLNLPSEECLNCAGN</sequence>
<keyword evidence="1" id="KW-1133">Transmembrane helix</keyword>
<feature type="transmembrane region" description="Helical" evidence="1">
    <location>
        <begin position="38"/>
        <end position="63"/>
    </location>
</feature>
<comment type="caution">
    <text evidence="2">The sequence shown here is derived from an EMBL/GenBank/DDBJ whole genome shotgun (WGS) entry which is preliminary data.</text>
</comment>
<organism evidence="2 3">
    <name type="scientific">Candidatus Lloydbacteria bacterium RIFCSPLOWO2_01_FULL_50_20</name>
    <dbReference type="NCBI Taxonomy" id="1798665"/>
    <lineage>
        <taxon>Bacteria</taxon>
        <taxon>Candidatus Lloydiibacteriota</taxon>
    </lineage>
</organism>
<evidence type="ECO:0000256" key="1">
    <source>
        <dbReference type="SAM" id="Phobius"/>
    </source>
</evidence>
<dbReference type="EMBL" id="MHLP01000040">
    <property type="protein sequence ID" value="OGZ11195.1"/>
    <property type="molecule type" value="Genomic_DNA"/>
</dbReference>
<keyword evidence="1" id="KW-0812">Transmembrane</keyword>
<protein>
    <submittedName>
        <fullName evidence="2">Uncharacterized protein</fullName>
    </submittedName>
</protein>
<evidence type="ECO:0000313" key="3">
    <source>
        <dbReference type="Proteomes" id="UP000178534"/>
    </source>
</evidence>
<dbReference type="STRING" id="1798665.A2942_03720"/>
<name>A0A1G2DC43_9BACT</name>
<reference evidence="2 3" key="1">
    <citation type="journal article" date="2016" name="Nat. Commun.">
        <title>Thousands of microbial genomes shed light on interconnected biogeochemical processes in an aquifer system.</title>
        <authorList>
            <person name="Anantharaman K."/>
            <person name="Brown C.T."/>
            <person name="Hug L.A."/>
            <person name="Sharon I."/>
            <person name="Castelle C.J."/>
            <person name="Probst A.J."/>
            <person name="Thomas B.C."/>
            <person name="Singh A."/>
            <person name="Wilkins M.J."/>
            <person name="Karaoz U."/>
            <person name="Brodie E.L."/>
            <person name="Williams K.H."/>
            <person name="Hubbard S.S."/>
            <person name="Banfield J.F."/>
        </authorList>
    </citation>
    <scope>NUCLEOTIDE SEQUENCE [LARGE SCALE GENOMIC DNA]</scope>
</reference>
<evidence type="ECO:0000313" key="2">
    <source>
        <dbReference type="EMBL" id="OGZ11195.1"/>
    </source>
</evidence>
<dbReference type="AlphaFoldDB" id="A0A1G2DC43"/>
<gene>
    <name evidence="2" type="ORF">A2942_03720</name>
</gene>
<keyword evidence="1" id="KW-0472">Membrane</keyword>
<accession>A0A1G2DC43</accession>